<keyword evidence="7" id="KW-0067">ATP-binding</keyword>
<sequence length="646" mass="70500">MRMRPIPLRMLGILFSLAISLPAGAEGGAAAPSSGADAVSRATFSAPAGTPQSRTEEGPAGVQEVRVGFLAYSPPWYDGAFVDESIRYLAWRLPEYRFSVHFLSAEALEKSVAAKNVDLVVAPAAFLAFSAPHSLHELASIVSDAAPDSSRSLGAALIVRRDREDLKTLRDLRGKRVAAVVDEPSPGILEVKREVARLNADPDDFFGSIQTVPRLRMKEVLSHVLSGRADAGILRGCFLEDLWKAGNRTFEAEIRVLDAKRGDGLACRHSTALYPGWTVAASERLSQDAARAVTAVLLTKPANAWGQYWTVSTNTSSYTDLMKTLRIGAYAYLREWTLSRVWDEYRPFILVAIVALLGLLAHSAILEKLVRRRTEELERVHAGQQAAERHAREMTERLDQLQRAGAVGQISSIVAHEMKQPLAVIQNLSRGTIRMIEDEPETLDEVSKAVESINDEAGRAAAIIDRVRTYSQGRSERRAVEFSDALHDAVTQFRATRRGRLARIVFGRIDRGEVWIDPLDLELIIINLLANAVDAAKNVEDPRVFVELLRIPGSPASEATLELHVSDNGPRISDDAFDALGKRLLKSTKPGGLGLGLSIVRTLAENCVGRLSFERSGGDGITAVVVLPVMNSKDAKSTSSGRGENR</sequence>
<dbReference type="EC" id="2.7.13.3" evidence="2"/>
<name>A0A6I1EM89_9BURK</name>
<keyword evidence="4" id="KW-0808">Transferase</keyword>
<dbReference type="InterPro" id="IPR036097">
    <property type="entry name" value="HisK_dim/P_sf"/>
</dbReference>
<dbReference type="AlphaFoldDB" id="A0A6I1EM89"/>
<dbReference type="Pfam" id="PF12974">
    <property type="entry name" value="Phosphonate-bd"/>
    <property type="match status" value="1"/>
</dbReference>
<dbReference type="Gene3D" id="3.40.190.10">
    <property type="entry name" value="Periplasmic binding protein-like II"/>
    <property type="match status" value="1"/>
</dbReference>
<organism evidence="12 13">
    <name type="scientific">Sutterella seckii</name>
    <dbReference type="NCBI Taxonomy" id="1944635"/>
    <lineage>
        <taxon>Bacteria</taxon>
        <taxon>Pseudomonadati</taxon>
        <taxon>Pseudomonadota</taxon>
        <taxon>Betaproteobacteria</taxon>
        <taxon>Burkholderiales</taxon>
        <taxon>Sutterellaceae</taxon>
        <taxon>Sutterella</taxon>
    </lineage>
</organism>
<dbReference type="PANTHER" id="PTHR43065">
    <property type="entry name" value="SENSOR HISTIDINE KINASE"/>
    <property type="match status" value="1"/>
</dbReference>
<evidence type="ECO:0000256" key="6">
    <source>
        <dbReference type="ARBA" id="ARBA00022777"/>
    </source>
</evidence>
<dbReference type="Gene3D" id="3.30.565.10">
    <property type="entry name" value="Histidine kinase-like ATPase, C-terminal domain"/>
    <property type="match status" value="1"/>
</dbReference>
<evidence type="ECO:0000313" key="12">
    <source>
        <dbReference type="EMBL" id="KAB7654727.1"/>
    </source>
</evidence>
<evidence type="ECO:0000313" key="13">
    <source>
        <dbReference type="Proteomes" id="UP000430564"/>
    </source>
</evidence>
<feature type="domain" description="Histidine kinase" evidence="11">
    <location>
        <begin position="413"/>
        <end position="631"/>
    </location>
</feature>
<dbReference type="SMART" id="SM00388">
    <property type="entry name" value="HisKA"/>
    <property type="match status" value="1"/>
</dbReference>
<evidence type="ECO:0000256" key="9">
    <source>
        <dbReference type="SAM" id="MobiDB-lite"/>
    </source>
</evidence>
<dbReference type="PANTHER" id="PTHR43065:SF46">
    <property type="entry name" value="C4-DICARBOXYLATE TRANSPORT SENSOR PROTEIN DCTB"/>
    <property type="match status" value="1"/>
</dbReference>
<dbReference type="InterPro" id="IPR005467">
    <property type="entry name" value="His_kinase_dom"/>
</dbReference>
<evidence type="ECO:0000256" key="1">
    <source>
        <dbReference type="ARBA" id="ARBA00000085"/>
    </source>
</evidence>
<dbReference type="Pfam" id="PF00512">
    <property type="entry name" value="HisKA"/>
    <property type="match status" value="1"/>
</dbReference>
<dbReference type="PROSITE" id="PS50109">
    <property type="entry name" value="HIS_KIN"/>
    <property type="match status" value="1"/>
</dbReference>
<dbReference type="InterPro" id="IPR004358">
    <property type="entry name" value="Sig_transdc_His_kin-like_C"/>
</dbReference>
<dbReference type="PRINTS" id="PR00344">
    <property type="entry name" value="BCTRLSENSOR"/>
</dbReference>
<dbReference type="InterPro" id="IPR036890">
    <property type="entry name" value="HATPase_C_sf"/>
</dbReference>
<reference evidence="12 13" key="1">
    <citation type="submission" date="2019-10" db="EMBL/GenBank/DDBJ databases">
        <title>Genome diversity of Sutterella seckii.</title>
        <authorList>
            <person name="Chaplin A.V."/>
            <person name="Sokolova S.R."/>
            <person name="Mosin K.A."/>
            <person name="Ivanova E.L."/>
            <person name="Kochetkova T.O."/>
            <person name="Goltsov A.Y."/>
            <person name="Trofimov D.Y."/>
            <person name="Efimov B.A."/>
        </authorList>
    </citation>
    <scope>NUCLEOTIDE SEQUENCE [LARGE SCALE GENOMIC DNA]</scope>
    <source>
        <strain evidence="12 13">ASD393</strain>
    </source>
</reference>
<accession>A0A6I1EM89</accession>
<keyword evidence="6" id="KW-0418">Kinase</keyword>
<dbReference type="Pfam" id="PF02518">
    <property type="entry name" value="HATPase_c"/>
    <property type="match status" value="1"/>
</dbReference>
<evidence type="ECO:0000256" key="4">
    <source>
        <dbReference type="ARBA" id="ARBA00022679"/>
    </source>
</evidence>
<evidence type="ECO:0000256" key="10">
    <source>
        <dbReference type="SAM" id="SignalP"/>
    </source>
</evidence>
<dbReference type="InterPro" id="IPR003594">
    <property type="entry name" value="HATPase_dom"/>
</dbReference>
<evidence type="ECO:0000256" key="2">
    <source>
        <dbReference type="ARBA" id="ARBA00012438"/>
    </source>
</evidence>
<dbReference type="Proteomes" id="UP000430564">
    <property type="component" value="Unassembled WGS sequence"/>
</dbReference>
<keyword evidence="8" id="KW-0902">Two-component regulatory system</keyword>
<evidence type="ECO:0000256" key="7">
    <source>
        <dbReference type="ARBA" id="ARBA00022840"/>
    </source>
</evidence>
<proteinExistence type="predicted"/>
<comment type="catalytic activity">
    <reaction evidence="1">
        <text>ATP + protein L-histidine = ADP + protein N-phospho-L-histidine.</text>
        <dbReference type="EC" id="2.7.13.3"/>
    </reaction>
</comment>
<protein>
    <recommendedName>
        <fullName evidence="2">histidine kinase</fullName>
        <ecNumber evidence="2">2.7.13.3</ecNumber>
    </recommendedName>
</protein>
<dbReference type="SUPFAM" id="SSF47384">
    <property type="entry name" value="Homodimeric domain of signal transducing histidine kinase"/>
    <property type="match status" value="1"/>
</dbReference>
<dbReference type="InterPro" id="IPR003661">
    <property type="entry name" value="HisK_dim/P_dom"/>
</dbReference>
<evidence type="ECO:0000256" key="3">
    <source>
        <dbReference type="ARBA" id="ARBA00022553"/>
    </source>
</evidence>
<dbReference type="OrthoDB" id="8872837at2"/>
<evidence type="ECO:0000259" key="11">
    <source>
        <dbReference type="PROSITE" id="PS50109"/>
    </source>
</evidence>
<evidence type="ECO:0000256" key="8">
    <source>
        <dbReference type="ARBA" id="ARBA00023012"/>
    </source>
</evidence>
<feature type="signal peptide" evidence="10">
    <location>
        <begin position="1"/>
        <end position="25"/>
    </location>
</feature>
<dbReference type="GO" id="GO:0000155">
    <property type="term" value="F:phosphorelay sensor kinase activity"/>
    <property type="evidence" value="ECO:0007669"/>
    <property type="project" value="InterPro"/>
</dbReference>
<keyword evidence="3" id="KW-0597">Phosphoprotein</keyword>
<feature type="chain" id="PRO_5026337815" description="histidine kinase" evidence="10">
    <location>
        <begin position="26"/>
        <end position="646"/>
    </location>
</feature>
<dbReference type="GO" id="GO:0005524">
    <property type="term" value="F:ATP binding"/>
    <property type="evidence" value="ECO:0007669"/>
    <property type="project" value="UniProtKB-KW"/>
</dbReference>
<dbReference type="EMBL" id="WEHX01000097">
    <property type="protein sequence ID" value="KAB7654727.1"/>
    <property type="molecule type" value="Genomic_DNA"/>
</dbReference>
<feature type="region of interest" description="Disordered" evidence="9">
    <location>
        <begin position="41"/>
        <end position="60"/>
    </location>
</feature>
<dbReference type="SUPFAM" id="SSF55874">
    <property type="entry name" value="ATPase domain of HSP90 chaperone/DNA topoisomerase II/histidine kinase"/>
    <property type="match status" value="1"/>
</dbReference>
<evidence type="ECO:0000256" key="5">
    <source>
        <dbReference type="ARBA" id="ARBA00022741"/>
    </source>
</evidence>
<dbReference type="SUPFAM" id="SSF53850">
    <property type="entry name" value="Periplasmic binding protein-like II"/>
    <property type="match status" value="1"/>
</dbReference>
<dbReference type="Gene3D" id="1.10.287.130">
    <property type="match status" value="1"/>
</dbReference>
<comment type="caution">
    <text evidence="12">The sequence shown here is derived from an EMBL/GenBank/DDBJ whole genome shotgun (WGS) entry which is preliminary data.</text>
</comment>
<keyword evidence="5" id="KW-0547">Nucleotide-binding</keyword>
<dbReference type="SMART" id="SM00387">
    <property type="entry name" value="HATPase_c"/>
    <property type="match status" value="1"/>
</dbReference>
<keyword evidence="10" id="KW-0732">Signal</keyword>
<dbReference type="CDD" id="cd00082">
    <property type="entry name" value="HisKA"/>
    <property type="match status" value="1"/>
</dbReference>
<gene>
    <name evidence="12" type="ORF">GBM95_10125</name>
</gene>